<evidence type="ECO:0000313" key="2">
    <source>
        <dbReference type="Proteomes" id="UP001498398"/>
    </source>
</evidence>
<sequence>MTGDHVTVWEPLAYQGNADFAIWDYVGESLGWKHGQVQHQEFEEYLEKILLPYLEGRSCYRDIDKETFNYFNEYEKLTINKLQALGIMDSSNRFLKDV</sequence>
<name>A0ABR1JQV2_9AGAR</name>
<proteinExistence type="predicted"/>
<protein>
    <submittedName>
        <fullName evidence="1">Uncharacterized protein</fullName>
    </submittedName>
</protein>
<gene>
    <name evidence="1" type="ORF">VKT23_005358</name>
</gene>
<organism evidence="1 2">
    <name type="scientific">Marasmiellus scandens</name>
    <dbReference type="NCBI Taxonomy" id="2682957"/>
    <lineage>
        <taxon>Eukaryota</taxon>
        <taxon>Fungi</taxon>
        <taxon>Dikarya</taxon>
        <taxon>Basidiomycota</taxon>
        <taxon>Agaricomycotina</taxon>
        <taxon>Agaricomycetes</taxon>
        <taxon>Agaricomycetidae</taxon>
        <taxon>Agaricales</taxon>
        <taxon>Marasmiineae</taxon>
        <taxon>Omphalotaceae</taxon>
        <taxon>Marasmiellus</taxon>
    </lineage>
</organism>
<keyword evidence="2" id="KW-1185">Reference proteome</keyword>
<reference evidence="1 2" key="1">
    <citation type="submission" date="2024-01" db="EMBL/GenBank/DDBJ databases">
        <title>A draft genome for the cacao thread blight pathogen Marasmiellus scandens.</title>
        <authorList>
            <person name="Baruah I.K."/>
            <person name="Leung J."/>
            <person name="Bukari Y."/>
            <person name="Amoako-Attah I."/>
            <person name="Meinhardt L.W."/>
            <person name="Bailey B.A."/>
            <person name="Cohen S.P."/>
        </authorList>
    </citation>
    <scope>NUCLEOTIDE SEQUENCE [LARGE SCALE GENOMIC DNA]</scope>
    <source>
        <strain evidence="1 2">GH-19</strain>
    </source>
</reference>
<evidence type="ECO:0000313" key="1">
    <source>
        <dbReference type="EMBL" id="KAK7465380.1"/>
    </source>
</evidence>
<accession>A0ABR1JQV2</accession>
<dbReference type="Proteomes" id="UP001498398">
    <property type="component" value="Unassembled WGS sequence"/>
</dbReference>
<dbReference type="EMBL" id="JBANRG010000006">
    <property type="protein sequence ID" value="KAK7465380.1"/>
    <property type="molecule type" value="Genomic_DNA"/>
</dbReference>
<comment type="caution">
    <text evidence="1">The sequence shown here is derived from an EMBL/GenBank/DDBJ whole genome shotgun (WGS) entry which is preliminary data.</text>
</comment>